<evidence type="ECO:0000313" key="2">
    <source>
        <dbReference type="Proteomes" id="UP000286208"/>
    </source>
</evidence>
<reference evidence="1 2" key="1">
    <citation type="submission" date="2018-11" db="EMBL/GenBank/DDBJ databases">
        <title>Rhodococcus spongicola sp. nov. and Rhodococcus xishaensis sp. nov. from marine sponges.</title>
        <authorList>
            <person name="Li L."/>
            <person name="Lin H.W."/>
        </authorList>
    </citation>
    <scope>NUCLEOTIDE SEQUENCE [LARGE SCALE GENOMIC DNA]</scope>
    <source>
        <strain evidence="1 2">CCTCC AB2014297</strain>
    </source>
</reference>
<organism evidence="1 2">
    <name type="scientific">Prescottella agglutinans</name>
    <dbReference type="NCBI Taxonomy" id="1644129"/>
    <lineage>
        <taxon>Bacteria</taxon>
        <taxon>Bacillati</taxon>
        <taxon>Actinomycetota</taxon>
        <taxon>Actinomycetes</taxon>
        <taxon>Mycobacteriales</taxon>
        <taxon>Nocardiaceae</taxon>
        <taxon>Prescottella</taxon>
    </lineage>
</organism>
<dbReference type="OrthoDB" id="4473152at2"/>
<name>A0A3S3AE98_9NOCA</name>
<dbReference type="RefSeq" id="WP_127917301.1">
    <property type="nucleotide sequence ID" value="NZ_RKLP01000009.1"/>
</dbReference>
<proteinExistence type="predicted"/>
<keyword evidence="2" id="KW-1185">Reference proteome</keyword>
<dbReference type="EMBL" id="RKLP01000009">
    <property type="protein sequence ID" value="RVW08146.1"/>
    <property type="molecule type" value="Genomic_DNA"/>
</dbReference>
<protein>
    <submittedName>
        <fullName evidence="1">Chorismate mutase</fullName>
    </submittedName>
</protein>
<sequence length="90" mass="9453">MTVQTESFAVHAAGSSRDADAATLDRLEQEIVDLDALILAAVRRRSDLARSLGAAESIGSDTTASRYDDLGADGPAFDRMLTRLGAAESV</sequence>
<gene>
    <name evidence="1" type="ORF">EGT67_17165</name>
</gene>
<evidence type="ECO:0000313" key="1">
    <source>
        <dbReference type="EMBL" id="RVW08146.1"/>
    </source>
</evidence>
<dbReference type="Proteomes" id="UP000286208">
    <property type="component" value="Unassembled WGS sequence"/>
</dbReference>
<accession>A0A3S3AE98</accession>
<dbReference type="AlphaFoldDB" id="A0A3S3AE98"/>
<comment type="caution">
    <text evidence="1">The sequence shown here is derived from an EMBL/GenBank/DDBJ whole genome shotgun (WGS) entry which is preliminary data.</text>
</comment>